<dbReference type="EMBL" id="CAJOBJ010005480">
    <property type="protein sequence ID" value="CAF4032839.1"/>
    <property type="molecule type" value="Genomic_DNA"/>
</dbReference>
<evidence type="ECO:0000313" key="12">
    <source>
        <dbReference type="Proteomes" id="UP000663855"/>
    </source>
</evidence>
<dbReference type="Pfam" id="PF08560">
    <property type="entry name" value="DUF1757"/>
    <property type="match status" value="1"/>
</dbReference>
<evidence type="ECO:0000313" key="8">
    <source>
        <dbReference type="EMBL" id="CAF3903638.1"/>
    </source>
</evidence>
<dbReference type="EMBL" id="CAJOBI010000485">
    <property type="protein sequence ID" value="CAF3826286.1"/>
    <property type="molecule type" value="Genomic_DNA"/>
</dbReference>
<dbReference type="EMBL" id="CAJNRG010010837">
    <property type="protein sequence ID" value="CAF2126700.1"/>
    <property type="molecule type" value="Genomic_DNA"/>
</dbReference>
<feature type="transmembrane region" description="Helical" evidence="1">
    <location>
        <begin position="112"/>
        <end position="129"/>
    </location>
</feature>
<gene>
    <name evidence="8" type="ORF">BYL167_LOCUS8602</name>
    <name evidence="2" type="ORF">CJN711_LOCUS7339</name>
    <name evidence="9" type="ORF">GIL414_LOCUS13491</name>
    <name evidence="3" type="ORF">KQP761_LOCUS16993</name>
    <name evidence="6" type="ORF">MBJ925_LOCUS33834</name>
    <name evidence="10" type="ORF">OVN521_LOCUS16927</name>
    <name evidence="7" type="ORF">SMN809_LOCUS2592</name>
    <name evidence="11" type="ORF">UXM345_LOCUS21438</name>
    <name evidence="4" type="ORF">WKI299_LOCUS12580</name>
    <name evidence="5" type="ORF">XDN619_LOCUS23917</name>
</gene>
<dbReference type="InterPro" id="IPR013869">
    <property type="entry name" value="DUF1757"/>
</dbReference>
<keyword evidence="1" id="KW-0812">Transmembrane</keyword>
<dbReference type="Proteomes" id="UP000663887">
    <property type="component" value="Unassembled WGS sequence"/>
</dbReference>
<evidence type="ECO:0000313" key="9">
    <source>
        <dbReference type="EMBL" id="CAF4032839.1"/>
    </source>
</evidence>
<feature type="transmembrane region" description="Helical" evidence="1">
    <location>
        <begin position="56"/>
        <end position="79"/>
    </location>
</feature>
<evidence type="ECO:0000313" key="13">
    <source>
        <dbReference type="Proteomes" id="UP000663866"/>
    </source>
</evidence>
<protein>
    <submittedName>
        <fullName evidence="2">Uncharacterized protein</fullName>
    </submittedName>
</protein>
<dbReference type="OrthoDB" id="421638at2759"/>
<dbReference type="EMBL" id="CAJOBG010002876">
    <property type="protein sequence ID" value="CAF4033223.1"/>
    <property type="molecule type" value="Genomic_DNA"/>
</dbReference>
<dbReference type="Proteomes" id="UP000676336">
    <property type="component" value="Unassembled WGS sequence"/>
</dbReference>
<dbReference type="AlphaFoldDB" id="A0A814PEA2"/>
<evidence type="ECO:0000313" key="10">
    <source>
        <dbReference type="EMBL" id="CAF4033223.1"/>
    </source>
</evidence>
<evidence type="ECO:0000313" key="5">
    <source>
        <dbReference type="EMBL" id="CAF2126700.1"/>
    </source>
</evidence>
<dbReference type="Proteomes" id="UP000663855">
    <property type="component" value="Unassembled WGS sequence"/>
</dbReference>
<dbReference type="Proteomes" id="UP000663824">
    <property type="component" value="Unassembled WGS sequence"/>
</dbReference>
<evidence type="ECO:0000313" key="7">
    <source>
        <dbReference type="EMBL" id="CAF3826286.1"/>
    </source>
</evidence>
<evidence type="ECO:0000313" key="6">
    <source>
        <dbReference type="EMBL" id="CAF2171383.1"/>
    </source>
</evidence>
<dbReference type="Proteomes" id="UP000663842">
    <property type="component" value="Unassembled WGS sequence"/>
</dbReference>
<dbReference type="Proteomes" id="UP000663834">
    <property type="component" value="Unassembled WGS sequence"/>
</dbReference>
<evidence type="ECO:0000313" key="3">
    <source>
        <dbReference type="EMBL" id="CAF1541449.1"/>
    </source>
</evidence>
<organism evidence="2 12">
    <name type="scientific">Rotaria magnacalcarata</name>
    <dbReference type="NCBI Taxonomy" id="392030"/>
    <lineage>
        <taxon>Eukaryota</taxon>
        <taxon>Metazoa</taxon>
        <taxon>Spiralia</taxon>
        <taxon>Gnathifera</taxon>
        <taxon>Rotifera</taxon>
        <taxon>Eurotatoria</taxon>
        <taxon>Bdelloidea</taxon>
        <taxon>Philodinida</taxon>
        <taxon>Philodinidae</taxon>
        <taxon>Rotaria</taxon>
    </lineage>
</organism>
<accession>A0A814PEA2</accession>
<dbReference type="EMBL" id="CAJNRF010004675">
    <property type="protein sequence ID" value="CAF2063329.1"/>
    <property type="molecule type" value="Genomic_DNA"/>
</dbReference>
<dbReference type="EMBL" id="CAJOBF010003353">
    <property type="protein sequence ID" value="CAF4087048.1"/>
    <property type="molecule type" value="Genomic_DNA"/>
</dbReference>
<dbReference type="EMBL" id="CAJNOW010008623">
    <property type="protein sequence ID" value="CAF1541449.1"/>
    <property type="molecule type" value="Genomic_DNA"/>
</dbReference>
<keyword evidence="1" id="KW-0472">Membrane</keyword>
<evidence type="ECO:0000256" key="1">
    <source>
        <dbReference type="SAM" id="Phobius"/>
    </source>
</evidence>
<dbReference type="EMBL" id="CAJNRE010018623">
    <property type="protein sequence ID" value="CAF2171383.1"/>
    <property type="molecule type" value="Genomic_DNA"/>
</dbReference>
<dbReference type="Proteomes" id="UP000663866">
    <property type="component" value="Unassembled WGS sequence"/>
</dbReference>
<sequence length="167" mass="19116">MDELDDKQRALIPHSLRELTLHCIYKGLQLGPTVTIVTVLPYKFYKLRKNLSFISILSRVGTLTIYGSFIGVSLSLAMMHMKLYKENYNEYKIWDRAYRLRYSESQKRADKYSLTFSIFGGLTAFCIGLPKKFSPLSATKGALMAIPFGLLTHVITQYSSNRSNKKN</sequence>
<feature type="transmembrane region" description="Helical" evidence="1">
    <location>
        <begin position="141"/>
        <end position="159"/>
    </location>
</feature>
<comment type="caution">
    <text evidence="2">The sequence shown here is derived from an EMBL/GenBank/DDBJ whole genome shotgun (WGS) entry which is preliminary data.</text>
</comment>
<dbReference type="Proteomes" id="UP000681967">
    <property type="component" value="Unassembled WGS sequence"/>
</dbReference>
<evidence type="ECO:0000313" key="11">
    <source>
        <dbReference type="EMBL" id="CAF4087048.1"/>
    </source>
</evidence>
<keyword evidence="13" id="KW-1185">Reference proteome</keyword>
<proteinExistence type="predicted"/>
<evidence type="ECO:0000313" key="2">
    <source>
        <dbReference type="EMBL" id="CAF1104980.1"/>
    </source>
</evidence>
<keyword evidence="1" id="KW-1133">Transmembrane helix</keyword>
<name>A0A814PEA2_9BILA</name>
<dbReference type="EMBL" id="CAJNOV010002505">
    <property type="protein sequence ID" value="CAF1104980.1"/>
    <property type="molecule type" value="Genomic_DNA"/>
</dbReference>
<reference evidence="2" key="1">
    <citation type="submission" date="2021-02" db="EMBL/GenBank/DDBJ databases">
        <authorList>
            <person name="Nowell W R."/>
        </authorList>
    </citation>
    <scope>NUCLEOTIDE SEQUENCE</scope>
</reference>
<dbReference type="Proteomes" id="UP000681720">
    <property type="component" value="Unassembled WGS sequence"/>
</dbReference>
<evidence type="ECO:0000313" key="4">
    <source>
        <dbReference type="EMBL" id="CAF2063329.1"/>
    </source>
</evidence>
<dbReference type="Proteomes" id="UP000663856">
    <property type="component" value="Unassembled WGS sequence"/>
</dbReference>
<dbReference type="EMBL" id="CAJOBH010002383">
    <property type="protein sequence ID" value="CAF3903638.1"/>
    <property type="molecule type" value="Genomic_DNA"/>
</dbReference>